<keyword evidence="4" id="KW-1185">Reference proteome</keyword>
<dbReference type="InterPro" id="IPR027417">
    <property type="entry name" value="P-loop_NTPase"/>
</dbReference>
<keyword evidence="3" id="KW-0547">Nucleotide-binding</keyword>
<comment type="caution">
    <text evidence="3">The sequence shown here is derived from an EMBL/GenBank/DDBJ whole genome shotgun (WGS) entry which is preliminary data.</text>
</comment>
<name>A0AA41XF05_9MICO</name>
<sequence>MSTAHPDATSGTLRIGTLQSDEGDDPAELLAAKFNRHTFWCGQSGSGKTYALGVVLEQLLIETALPMLVFDPNADFVRLAELRTAAPDAPGRAAERDALAARDIRILRPAPWGGVPETSAAATGVPETGVPETGVPETSAAATTPTPLRARFVELSTRSKAAVLGIDPLRDRLEYNALLRLEGELSSSDAYEIAARLQDSENAAARDLALRIENLQIMDWEVWAGDDVAVTDLLVAPERPDATVLDIGGFAHPDEYLVVALSVLEHVWRRREERRPLLIVIDEAHNLCAPEQDSPLGAAVRDRLVQIAAEGRKFGLWLLLSTQRPSRVHPSILSQCDNLALMKMSSPFDLDELAKVFGYAPRELLERAPLFRQGEALFAGGFAGSPSVVRMGERLTPEGGVDVPIPLRRG</sequence>
<evidence type="ECO:0000256" key="1">
    <source>
        <dbReference type="SAM" id="MobiDB-lite"/>
    </source>
</evidence>
<dbReference type="RefSeq" id="WP_259529963.1">
    <property type="nucleotide sequence ID" value="NZ_JANLCK010000008.1"/>
</dbReference>
<reference evidence="3" key="1">
    <citation type="submission" date="2022-08" db="EMBL/GenBank/DDBJ databases">
        <authorList>
            <person name="Deng Y."/>
            <person name="Han X.-F."/>
            <person name="Zhang Y.-Q."/>
        </authorList>
    </citation>
    <scope>NUCLEOTIDE SEQUENCE</scope>
    <source>
        <strain evidence="3">CPCC 203407</strain>
    </source>
</reference>
<dbReference type="AlphaFoldDB" id="A0AA41XF05"/>
<dbReference type="Gene3D" id="3.40.50.300">
    <property type="entry name" value="P-loop containing nucleotide triphosphate hydrolases"/>
    <property type="match status" value="2"/>
</dbReference>
<evidence type="ECO:0000259" key="2">
    <source>
        <dbReference type="Pfam" id="PF01935"/>
    </source>
</evidence>
<accession>A0AA41XF05</accession>
<dbReference type="EMBL" id="JANLCK010000008">
    <property type="protein sequence ID" value="MCS5726999.1"/>
    <property type="molecule type" value="Genomic_DNA"/>
</dbReference>
<proteinExistence type="predicted"/>
<protein>
    <submittedName>
        <fullName evidence="3">ATP-binding protein</fullName>
    </submittedName>
</protein>
<dbReference type="GO" id="GO:0005524">
    <property type="term" value="F:ATP binding"/>
    <property type="evidence" value="ECO:0007669"/>
    <property type="project" value="UniProtKB-KW"/>
</dbReference>
<feature type="region of interest" description="Disordered" evidence="1">
    <location>
        <begin position="117"/>
        <end position="142"/>
    </location>
</feature>
<dbReference type="PANTHER" id="PTHR42957">
    <property type="entry name" value="HELICASE MJ1565-RELATED"/>
    <property type="match status" value="1"/>
</dbReference>
<dbReference type="InterPro" id="IPR008571">
    <property type="entry name" value="HerA-like"/>
</dbReference>
<feature type="region of interest" description="Disordered" evidence="1">
    <location>
        <begin position="1"/>
        <end position="20"/>
    </location>
</feature>
<dbReference type="PANTHER" id="PTHR42957:SF1">
    <property type="entry name" value="HELICASE MJ1565-RELATED"/>
    <property type="match status" value="1"/>
</dbReference>
<gene>
    <name evidence="3" type="ORF">N1028_13945</name>
</gene>
<keyword evidence="3" id="KW-0067">ATP-binding</keyword>
<dbReference type="Pfam" id="PF01935">
    <property type="entry name" value="DUF87"/>
    <property type="match status" value="1"/>
</dbReference>
<evidence type="ECO:0000313" key="3">
    <source>
        <dbReference type="EMBL" id="MCS5726999.1"/>
    </source>
</evidence>
<feature type="domain" description="Helicase HerA central" evidence="2">
    <location>
        <begin position="14"/>
        <end position="170"/>
    </location>
</feature>
<organism evidence="3 4">
    <name type="scientific">Herbiconiux oxytropis</name>
    <dbReference type="NCBI Taxonomy" id="2970915"/>
    <lineage>
        <taxon>Bacteria</taxon>
        <taxon>Bacillati</taxon>
        <taxon>Actinomycetota</taxon>
        <taxon>Actinomycetes</taxon>
        <taxon>Micrococcales</taxon>
        <taxon>Microbacteriaceae</taxon>
        <taxon>Herbiconiux</taxon>
    </lineage>
</organism>
<dbReference type="SUPFAM" id="SSF52540">
    <property type="entry name" value="P-loop containing nucleoside triphosphate hydrolases"/>
    <property type="match status" value="1"/>
</dbReference>
<dbReference type="InterPro" id="IPR002789">
    <property type="entry name" value="HerA_central"/>
</dbReference>
<dbReference type="Proteomes" id="UP001165587">
    <property type="component" value="Unassembled WGS sequence"/>
</dbReference>
<evidence type="ECO:0000313" key="4">
    <source>
        <dbReference type="Proteomes" id="UP001165587"/>
    </source>
</evidence>